<keyword evidence="1" id="KW-0479">Metal-binding</keyword>
<organism evidence="3 4">
    <name type="scientific">Metallibacterium scheffleri</name>
    <dbReference type="NCBI Taxonomy" id="993689"/>
    <lineage>
        <taxon>Bacteria</taxon>
        <taxon>Pseudomonadati</taxon>
        <taxon>Pseudomonadota</taxon>
        <taxon>Gammaproteobacteria</taxon>
        <taxon>Lysobacterales</taxon>
        <taxon>Rhodanobacteraceae</taxon>
        <taxon>Metallibacterium</taxon>
    </lineage>
</organism>
<comment type="caution">
    <text evidence="3">The sequence shown here is derived from an EMBL/GenBank/DDBJ whole genome shotgun (WGS) entry which is preliminary data.</text>
</comment>
<dbReference type="EMBL" id="MWQO01000003">
    <property type="protein sequence ID" value="THD12071.1"/>
    <property type="molecule type" value="Genomic_DNA"/>
</dbReference>
<dbReference type="InterPro" id="IPR036163">
    <property type="entry name" value="HMA_dom_sf"/>
</dbReference>
<evidence type="ECO:0000313" key="3">
    <source>
        <dbReference type="EMBL" id="THD12071.1"/>
    </source>
</evidence>
<keyword evidence="4" id="KW-1185">Reference proteome</keyword>
<dbReference type="FunFam" id="3.30.70.100:FF:000001">
    <property type="entry name" value="ATPase copper transporting beta"/>
    <property type="match status" value="1"/>
</dbReference>
<proteinExistence type="predicted"/>
<evidence type="ECO:0000259" key="2">
    <source>
        <dbReference type="PROSITE" id="PS50846"/>
    </source>
</evidence>
<gene>
    <name evidence="3" type="ORF">B1806_00500</name>
</gene>
<dbReference type="InterPro" id="IPR017969">
    <property type="entry name" value="Heavy-metal-associated_CS"/>
</dbReference>
<dbReference type="RefSeq" id="WP_081129430.1">
    <property type="nucleotide sequence ID" value="NZ_DAHXOC010000035.1"/>
</dbReference>
<name>A0A4V3UTV1_9GAMM</name>
<accession>A0A4V3UTV1</accession>
<dbReference type="CDD" id="cd00371">
    <property type="entry name" value="HMA"/>
    <property type="match status" value="1"/>
</dbReference>
<dbReference type="Proteomes" id="UP000307749">
    <property type="component" value="Unassembled WGS sequence"/>
</dbReference>
<dbReference type="InterPro" id="IPR006121">
    <property type="entry name" value="HMA_dom"/>
</dbReference>
<dbReference type="PROSITE" id="PS01047">
    <property type="entry name" value="HMA_1"/>
    <property type="match status" value="1"/>
</dbReference>
<evidence type="ECO:0000256" key="1">
    <source>
        <dbReference type="ARBA" id="ARBA00022723"/>
    </source>
</evidence>
<dbReference type="STRING" id="993689.GCA_002077135_03177"/>
<sequence length="68" mass="6834">MSMIELKITGMTCAHCVQHVTKALQGVAGVDQAEVDLAGGVAHVRGQADSAALIAAVQDAGYAARQAG</sequence>
<dbReference type="AlphaFoldDB" id="A0A4V3UTV1"/>
<dbReference type="Gene3D" id="3.30.70.100">
    <property type="match status" value="1"/>
</dbReference>
<dbReference type="GO" id="GO:0046872">
    <property type="term" value="F:metal ion binding"/>
    <property type="evidence" value="ECO:0007669"/>
    <property type="project" value="UniProtKB-KW"/>
</dbReference>
<feature type="domain" description="HMA" evidence="2">
    <location>
        <begin position="2"/>
        <end position="65"/>
    </location>
</feature>
<reference evidence="3 4" key="1">
    <citation type="submission" date="2017-02" db="EMBL/GenBank/DDBJ databases">
        <title>Whole genome sequencing of Metallibacterium scheffleri DSM 24874 (T).</title>
        <authorList>
            <person name="Kumar S."/>
            <person name="Patil P."/>
            <person name="Patil P.B."/>
        </authorList>
    </citation>
    <scope>NUCLEOTIDE SEQUENCE [LARGE SCALE GENOMIC DNA]</scope>
    <source>
        <strain evidence="3 4">DSM 24874</strain>
    </source>
</reference>
<evidence type="ECO:0000313" key="4">
    <source>
        <dbReference type="Proteomes" id="UP000307749"/>
    </source>
</evidence>
<dbReference type="SUPFAM" id="SSF55008">
    <property type="entry name" value="HMA, heavy metal-associated domain"/>
    <property type="match status" value="1"/>
</dbReference>
<dbReference type="Pfam" id="PF00403">
    <property type="entry name" value="HMA"/>
    <property type="match status" value="1"/>
</dbReference>
<dbReference type="OrthoDB" id="9814359at2"/>
<protein>
    <submittedName>
        <fullName evidence="3">Heavy metal-binding protein</fullName>
    </submittedName>
</protein>
<dbReference type="PROSITE" id="PS50846">
    <property type="entry name" value="HMA_2"/>
    <property type="match status" value="1"/>
</dbReference>